<dbReference type="Proteomes" id="UP000305948">
    <property type="component" value="Unassembled WGS sequence"/>
</dbReference>
<accession>A0A5C3N9Z3</accession>
<dbReference type="AlphaFoldDB" id="A0A5C3N9Z3"/>
<evidence type="ECO:0000313" key="2">
    <source>
        <dbReference type="Proteomes" id="UP000305948"/>
    </source>
</evidence>
<reference evidence="1 2" key="1">
    <citation type="journal article" date="2019" name="Nat. Ecol. Evol.">
        <title>Megaphylogeny resolves global patterns of mushroom evolution.</title>
        <authorList>
            <person name="Varga T."/>
            <person name="Krizsan K."/>
            <person name="Foldi C."/>
            <person name="Dima B."/>
            <person name="Sanchez-Garcia M."/>
            <person name="Sanchez-Ramirez S."/>
            <person name="Szollosi G.J."/>
            <person name="Szarkandi J.G."/>
            <person name="Papp V."/>
            <person name="Albert L."/>
            <person name="Andreopoulos W."/>
            <person name="Angelini C."/>
            <person name="Antonin V."/>
            <person name="Barry K.W."/>
            <person name="Bougher N.L."/>
            <person name="Buchanan P."/>
            <person name="Buyck B."/>
            <person name="Bense V."/>
            <person name="Catcheside P."/>
            <person name="Chovatia M."/>
            <person name="Cooper J."/>
            <person name="Damon W."/>
            <person name="Desjardin D."/>
            <person name="Finy P."/>
            <person name="Geml J."/>
            <person name="Haridas S."/>
            <person name="Hughes K."/>
            <person name="Justo A."/>
            <person name="Karasinski D."/>
            <person name="Kautmanova I."/>
            <person name="Kiss B."/>
            <person name="Kocsube S."/>
            <person name="Kotiranta H."/>
            <person name="LaButti K.M."/>
            <person name="Lechner B.E."/>
            <person name="Liimatainen K."/>
            <person name="Lipzen A."/>
            <person name="Lukacs Z."/>
            <person name="Mihaltcheva S."/>
            <person name="Morgado L.N."/>
            <person name="Niskanen T."/>
            <person name="Noordeloos M.E."/>
            <person name="Ohm R.A."/>
            <person name="Ortiz-Santana B."/>
            <person name="Ovrebo C."/>
            <person name="Racz N."/>
            <person name="Riley R."/>
            <person name="Savchenko A."/>
            <person name="Shiryaev A."/>
            <person name="Soop K."/>
            <person name="Spirin V."/>
            <person name="Szebenyi C."/>
            <person name="Tomsovsky M."/>
            <person name="Tulloss R.E."/>
            <person name="Uehling J."/>
            <person name="Grigoriev I.V."/>
            <person name="Vagvolgyi C."/>
            <person name="Papp T."/>
            <person name="Martin F.M."/>
            <person name="Miettinen O."/>
            <person name="Hibbett D.S."/>
            <person name="Nagy L.G."/>
        </authorList>
    </citation>
    <scope>NUCLEOTIDE SEQUENCE [LARGE SCALE GENOMIC DNA]</scope>
    <source>
        <strain evidence="1 2">OMC1185</strain>
    </source>
</reference>
<evidence type="ECO:0000313" key="1">
    <source>
        <dbReference type="EMBL" id="TFK54649.1"/>
    </source>
</evidence>
<organism evidence="1 2">
    <name type="scientific">Heliocybe sulcata</name>
    <dbReference type="NCBI Taxonomy" id="5364"/>
    <lineage>
        <taxon>Eukaryota</taxon>
        <taxon>Fungi</taxon>
        <taxon>Dikarya</taxon>
        <taxon>Basidiomycota</taxon>
        <taxon>Agaricomycotina</taxon>
        <taxon>Agaricomycetes</taxon>
        <taxon>Gloeophyllales</taxon>
        <taxon>Gloeophyllaceae</taxon>
        <taxon>Heliocybe</taxon>
    </lineage>
</organism>
<proteinExistence type="predicted"/>
<protein>
    <submittedName>
        <fullName evidence="1">Uncharacterized protein</fullName>
    </submittedName>
</protein>
<gene>
    <name evidence="1" type="ORF">OE88DRAFT_939551</name>
</gene>
<sequence>MAFPDGTRLSRSYSTALQDYRMSALRRHCETRQQAALGSKPCDLYRLLLYGYRLLNHIAPSSISFASSRSINQKAKGTLSHSRPVMTDGHGSALLKGSALCTSLGGATVCEDPSYVQRRLSRTGKILVNPLSFKWAPPATYSITLRLSCEIPIGTAPFRGELGRSPLRRVHCRRSFGSTLRCV</sequence>
<dbReference type="EMBL" id="ML213505">
    <property type="protein sequence ID" value="TFK54649.1"/>
    <property type="molecule type" value="Genomic_DNA"/>
</dbReference>
<keyword evidence="2" id="KW-1185">Reference proteome</keyword>
<name>A0A5C3N9Z3_9AGAM</name>